<dbReference type="Pfam" id="PF10946">
    <property type="entry name" value="DUF2625"/>
    <property type="match status" value="1"/>
</dbReference>
<dbReference type="AlphaFoldDB" id="A0A1I1SYJ3"/>
<name>A0A1I1SYJ3_PSEOC</name>
<dbReference type="InterPro" id="IPR021239">
    <property type="entry name" value="DUF2625"/>
</dbReference>
<evidence type="ECO:0000313" key="2">
    <source>
        <dbReference type="Proteomes" id="UP000243950"/>
    </source>
</evidence>
<dbReference type="Proteomes" id="UP000243950">
    <property type="component" value="Unassembled WGS sequence"/>
</dbReference>
<evidence type="ECO:0008006" key="3">
    <source>
        <dbReference type="Google" id="ProtNLM"/>
    </source>
</evidence>
<gene>
    <name evidence="1" type="ORF">SAMN05216372_102178</name>
</gene>
<reference evidence="2" key="1">
    <citation type="submission" date="2016-10" db="EMBL/GenBank/DDBJ databases">
        <authorList>
            <person name="Varghese N."/>
            <person name="Submissions S."/>
        </authorList>
    </citation>
    <scope>NUCLEOTIDE SEQUENCE [LARGE SCALE GENOMIC DNA]</scope>
    <source>
        <strain evidence="2">JCM 2783</strain>
    </source>
</reference>
<sequence>MKTLQTLIDIQDPGLPELQAMLSEAERPCELLPPSSGNDDVLLHLQVTTRSLLGTVAYETGGIVIDHGWLRILGSGHARLSRNLKDWNADASRGYLLIADDAAGGFFALNGGGLGSDVGALYYWSPDSLTWEALEIGYGDFLGWALSEQSQLFYEGLRWASWQTDVRTMNADQCVSFFPFLWTREGSPDGSSRKVVSVEEQFALKCELADSAT</sequence>
<evidence type="ECO:0000313" key="1">
    <source>
        <dbReference type="EMBL" id="SFD51525.1"/>
    </source>
</evidence>
<keyword evidence="2" id="KW-1185">Reference proteome</keyword>
<organism evidence="1 2">
    <name type="scientific">Pseudomonas straminea</name>
    <dbReference type="NCBI Taxonomy" id="47882"/>
    <lineage>
        <taxon>Bacteria</taxon>
        <taxon>Pseudomonadati</taxon>
        <taxon>Pseudomonadota</taxon>
        <taxon>Gammaproteobacteria</taxon>
        <taxon>Pseudomonadales</taxon>
        <taxon>Pseudomonadaceae</taxon>
        <taxon>Phytopseudomonas</taxon>
    </lineage>
</organism>
<dbReference type="RefSeq" id="WP_093501553.1">
    <property type="nucleotide sequence ID" value="NZ_BSSG01000002.1"/>
</dbReference>
<proteinExistence type="predicted"/>
<dbReference type="EMBL" id="FOMO01000002">
    <property type="protein sequence ID" value="SFD51525.1"/>
    <property type="molecule type" value="Genomic_DNA"/>
</dbReference>
<accession>A0A1I1SYJ3</accession>
<protein>
    <recommendedName>
        <fullName evidence="3">DUF2625 domain-containing protein</fullName>
    </recommendedName>
</protein>
<dbReference type="NCBIfam" id="NF008498">
    <property type="entry name" value="PRK11408.1-5"/>
    <property type="match status" value="1"/>
</dbReference>